<evidence type="ECO:0000313" key="3">
    <source>
        <dbReference type="Proteomes" id="UP001152797"/>
    </source>
</evidence>
<reference evidence="2" key="2">
    <citation type="submission" date="2024-04" db="EMBL/GenBank/DDBJ databases">
        <authorList>
            <person name="Chen Y."/>
            <person name="Shah S."/>
            <person name="Dougan E. K."/>
            <person name="Thang M."/>
            <person name="Chan C."/>
        </authorList>
    </citation>
    <scope>NUCLEOTIDE SEQUENCE [LARGE SCALE GENOMIC DNA]</scope>
</reference>
<proteinExistence type="predicted"/>
<accession>A0A9P1BTI0</accession>
<dbReference type="EMBL" id="CAMXCT010000391">
    <property type="protein sequence ID" value="CAI3978158.1"/>
    <property type="molecule type" value="Genomic_DNA"/>
</dbReference>
<protein>
    <submittedName>
        <fullName evidence="1">Uncharacterized protein</fullName>
    </submittedName>
</protein>
<dbReference type="AlphaFoldDB" id="A0A9P1BTI0"/>
<dbReference type="Proteomes" id="UP001152797">
    <property type="component" value="Unassembled WGS sequence"/>
</dbReference>
<evidence type="ECO:0000313" key="2">
    <source>
        <dbReference type="EMBL" id="CAL1131533.1"/>
    </source>
</evidence>
<comment type="caution">
    <text evidence="1">The sequence shown here is derived from an EMBL/GenBank/DDBJ whole genome shotgun (WGS) entry which is preliminary data.</text>
</comment>
<organism evidence="1">
    <name type="scientific">Cladocopium goreaui</name>
    <dbReference type="NCBI Taxonomy" id="2562237"/>
    <lineage>
        <taxon>Eukaryota</taxon>
        <taxon>Sar</taxon>
        <taxon>Alveolata</taxon>
        <taxon>Dinophyceae</taxon>
        <taxon>Suessiales</taxon>
        <taxon>Symbiodiniaceae</taxon>
        <taxon>Cladocopium</taxon>
    </lineage>
</organism>
<keyword evidence="3" id="KW-1185">Reference proteome</keyword>
<reference evidence="1" key="1">
    <citation type="submission" date="2022-10" db="EMBL/GenBank/DDBJ databases">
        <authorList>
            <person name="Chen Y."/>
            <person name="Dougan E. K."/>
            <person name="Chan C."/>
            <person name="Rhodes N."/>
            <person name="Thang M."/>
        </authorList>
    </citation>
    <scope>NUCLEOTIDE SEQUENCE</scope>
</reference>
<evidence type="ECO:0000313" key="1">
    <source>
        <dbReference type="EMBL" id="CAI3978158.1"/>
    </source>
</evidence>
<dbReference type="EMBL" id="CAMXCT030000391">
    <property type="protein sequence ID" value="CAL4765470.1"/>
    <property type="molecule type" value="Genomic_DNA"/>
</dbReference>
<sequence>MRKRSSSKGDVQRREGSTGLFAAPWFSVFLGSRCPAIIKEKIKEAQASKDQYEFDKLYDQFVQCGEDWLKSDLVISTTSTREHARTGLWKTMSKADLMEKYNDATLVDDLVARKTEAGLWVSNPDFPNNQDAPCSILFLLPVFMGTYTTINPLLASRKWTGRT</sequence>
<name>A0A9P1BTI0_9DINO</name>
<gene>
    <name evidence="1" type="ORF">C1SCF055_LOCUS6231</name>
</gene>
<dbReference type="EMBL" id="CAMXCT020000391">
    <property type="protein sequence ID" value="CAL1131533.1"/>
    <property type="molecule type" value="Genomic_DNA"/>
</dbReference>